<dbReference type="GO" id="GO:0110154">
    <property type="term" value="P:RNA decapping"/>
    <property type="evidence" value="ECO:0007669"/>
    <property type="project" value="TreeGrafter"/>
</dbReference>
<dbReference type="InterPro" id="IPR050126">
    <property type="entry name" value="Ap4A_hydrolase"/>
</dbReference>
<dbReference type="InterPro" id="IPR004843">
    <property type="entry name" value="Calcineurin-like_PHP"/>
</dbReference>
<dbReference type="RefSeq" id="WP_107586043.1">
    <property type="nucleotide sequence ID" value="NZ_PZJJ01000036.1"/>
</dbReference>
<dbReference type="GO" id="GO:0005737">
    <property type="term" value="C:cytoplasm"/>
    <property type="evidence" value="ECO:0007669"/>
    <property type="project" value="TreeGrafter"/>
</dbReference>
<evidence type="ECO:0000313" key="3">
    <source>
        <dbReference type="Proteomes" id="UP000240509"/>
    </source>
</evidence>
<comment type="caution">
    <text evidence="2">The sequence shown here is derived from an EMBL/GenBank/DDBJ whole genome shotgun (WGS) entry which is preliminary data.</text>
</comment>
<dbReference type="GO" id="GO:0016791">
    <property type="term" value="F:phosphatase activity"/>
    <property type="evidence" value="ECO:0007669"/>
    <property type="project" value="TreeGrafter"/>
</dbReference>
<dbReference type="EMBL" id="PZJJ01000036">
    <property type="protein sequence ID" value="PTL37717.1"/>
    <property type="molecule type" value="Genomic_DNA"/>
</dbReference>
<protein>
    <submittedName>
        <fullName evidence="2">Serine/threonine protein phosphatase</fullName>
    </submittedName>
</protein>
<name>A0A2T4U2S9_9BACI</name>
<dbReference type="AlphaFoldDB" id="A0A2T4U2S9"/>
<dbReference type="GO" id="GO:0008803">
    <property type="term" value="F:bis(5'-nucleosyl)-tetraphosphatase (symmetrical) activity"/>
    <property type="evidence" value="ECO:0007669"/>
    <property type="project" value="TreeGrafter"/>
</dbReference>
<evidence type="ECO:0000259" key="1">
    <source>
        <dbReference type="Pfam" id="PF00149"/>
    </source>
</evidence>
<dbReference type="Pfam" id="PF00149">
    <property type="entry name" value="Metallophos"/>
    <property type="match status" value="1"/>
</dbReference>
<evidence type="ECO:0000313" key="2">
    <source>
        <dbReference type="EMBL" id="PTL37717.1"/>
    </source>
</evidence>
<dbReference type="PANTHER" id="PTHR42850">
    <property type="entry name" value="METALLOPHOSPHOESTERASE"/>
    <property type="match status" value="1"/>
</dbReference>
<reference evidence="2 3" key="1">
    <citation type="submission" date="2018-03" db="EMBL/GenBank/DDBJ databases">
        <title>Alkalicoccus saliphilus sp. nov., isolated from a mineral pool.</title>
        <authorList>
            <person name="Zhao B."/>
        </authorList>
    </citation>
    <scope>NUCLEOTIDE SEQUENCE [LARGE SCALE GENOMIC DNA]</scope>
    <source>
        <strain evidence="2 3">6AG</strain>
    </source>
</reference>
<proteinExistence type="predicted"/>
<accession>A0A2T4U2S9</accession>
<dbReference type="CDD" id="cd00144">
    <property type="entry name" value="MPP_PPP_family"/>
    <property type="match status" value="1"/>
</dbReference>
<sequence>MRTIVIADIHGQFQTFKKLMKKINFNEEQDRLILLGDYIDRGEESLEVLEYVHFLKQHGAVVLGGNHENMFLNWLDYPNETRRAVHYFQNGGGTTIRSLLGDIEMDAVPQKLIEEKYTKLLEMIRGMDNYYETDEAIYVHAGVDPDKKDFRTTSEEDFRWIREKFWTGGNTTGKHIFFGHTPTGILRRQYGEDMQDFSPFTLSCGTRTAIDGGAAFGEQLNAVILENGDMSWEAVKVKE</sequence>
<dbReference type="InterPro" id="IPR006186">
    <property type="entry name" value="Ser/Thr-sp_prot-phosphatase"/>
</dbReference>
<organism evidence="2 3">
    <name type="scientific">Alkalicoccus saliphilus</name>
    <dbReference type="NCBI Taxonomy" id="200989"/>
    <lineage>
        <taxon>Bacteria</taxon>
        <taxon>Bacillati</taxon>
        <taxon>Bacillota</taxon>
        <taxon>Bacilli</taxon>
        <taxon>Bacillales</taxon>
        <taxon>Bacillaceae</taxon>
        <taxon>Alkalicoccus</taxon>
    </lineage>
</organism>
<dbReference type="SUPFAM" id="SSF56300">
    <property type="entry name" value="Metallo-dependent phosphatases"/>
    <property type="match status" value="1"/>
</dbReference>
<dbReference type="Proteomes" id="UP000240509">
    <property type="component" value="Unassembled WGS sequence"/>
</dbReference>
<dbReference type="PRINTS" id="PR00114">
    <property type="entry name" value="STPHPHTASE"/>
</dbReference>
<dbReference type="PANTHER" id="PTHR42850:SF4">
    <property type="entry name" value="ZINC-DEPENDENT ENDOPOLYPHOSPHATASE"/>
    <property type="match status" value="1"/>
</dbReference>
<gene>
    <name evidence="2" type="ORF">C6Y45_14970</name>
</gene>
<keyword evidence="3" id="KW-1185">Reference proteome</keyword>
<dbReference type="Gene3D" id="3.60.21.10">
    <property type="match status" value="1"/>
</dbReference>
<feature type="domain" description="Calcineurin-like phosphoesterase" evidence="1">
    <location>
        <begin position="1"/>
        <end position="188"/>
    </location>
</feature>
<dbReference type="OrthoDB" id="384253at2"/>
<dbReference type="InterPro" id="IPR029052">
    <property type="entry name" value="Metallo-depent_PP-like"/>
</dbReference>